<feature type="compositionally biased region" description="Polar residues" evidence="1">
    <location>
        <begin position="23"/>
        <end position="36"/>
    </location>
</feature>
<evidence type="ECO:0000313" key="3">
    <source>
        <dbReference type="Proteomes" id="UP000236161"/>
    </source>
</evidence>
<protein>
    <submittedName>
        <fullName evidence="2">Uncharacterized protein</fullName>
    </submittedName>
</protein>
<keyword evidence="3" id="KW-1185">Reference proteome</keyword>
<evidence type="ECO:0000313" key="2">
    <source>
        <dbReference type="EMBL" id="PKA65737.1"/>
    </source>
</evidence>
<proteinExistence type="predicted"/>
<evidence type="ECO:0000256" key="1">
    <source>
        <dbReference type="SAM" id="MobiDB-lite"/>
    </source>
</evidence>
<name>A0A2I0BD75_9ASPA</name>
<dbReference type="EMBL" id="KZ451890">
    <property type="protein sequence ID" value="PKA65737.1"/>
    <property type="molecule type" value="Genomic_DNA"/>
</dbReference>
<dbReference type="Proteomes" id="UP000236161">
    <property type="component" value="Unassembled WGS sequence"/>
</dbReference>
<organism evidence="2 3">
    <name type="scientific">Apostasia shenzhenica</name>
    <dbReference type="NCBI Taxonomy" id="1088818"/>
    <lineage>
        <taxon>Eukaryota</taxon>
        <taxon>Viridiplantae</taxon>
        <taxon>Streptophyta</taxon>
        <taxon>Embryophyta</taxon>
        <taxon>Tracheophyta</taxon>
        <taxon>Spermatophyta</taxon>
        <taxon>Magnoliopsida</taxon>
        <taxon>Liliopsida</taxon>
        <taxon>Asparagales</taxon>
        <taxon>Orchidaceae</taxon>
        <taxon>Apostasioideae</taxon>
        <taxon>Apostasia</taxon>
    </lineage>
</organism>
<gene>
    <name evidence="2" type="ORF">AXF42_Ash013152</name>
</gene>
<feature type="region of interest" description="Disordered" evidence="1">
    <location>
        <begin position="1"/>
        <end position="43"/>
    </location>
</feature>
<dbReference type="AlphaFoldDB" id="A0A2I0BD75"/>
<accession>A0A2I0BD75</accession>
<sequence length="66" mass="7579">MELQKKKKNEESKGLQKKALALKTSSLQSDVESANFESDEEGRLDDEIAMISKQFNRLMRKNGKFT</sequence>
<reference evidence="2 3" key="1">
    <citation type="journal article" date="2017" name="Nature">
        <title>The Apostasia genome and the evolution of orchids.</title>
        <authorList>
            <person name="Zhang G.Q."/>
            <person name="Liu K.W."/>
            <person name="Li Z."/>
            <person name="Lohaus R."/>
            <person name="Hsiao Y.Y."/>
            <person name="Niu S.C."/>
            <person name="Wang J.Y."/>
            <person name="Lin Y.C."/>
            <person name="Xu Q."/>
            <person name="Chen L.J."/>
            <person name="Yoshida K."/>
            <person name="Fujiwara S."/>
            <person name="Wang Z.W."/>
            <person name="Zhang Y.Q."/>
            <person name="Mitsuda N."/>
            <person name="Wang M."/>
            <person name="Liu G.H."/>
            <person name="Pecoraro L."/>
            <person name="Huang H.X."/>
            <person name="Xiao X.J."/>
            <person name="Lin M."/>
            <person name="Wu X.Y."/>
            <person name="Wu W.L."/>
            <person name="Chen Y.Y."/>
            <person name="Chang S.B."/>
            <person name="Sakamoto S."/>
            <person name="Ohme-Takagi M."/>
            <person name="Yagi M."/>
            <person name="Zeng S.J."/>
            <person name="Shen C.Y."/>
            <person name="Yeh C.M."/>
            <person name="Luo Y.B."/>
            <person name="Tsai W.C."/>
            <person name="Van de Peer Y."/>
            <person name="Liu Z.J."/>
        </authorList>
    </citation>
    <scope>NUCLEOTIDE SEQUENCE [LARGE SCALE GENOMIC DNA]</scope>
    <source>
        <strain evidence="3">cv. Shenzhen</strain>
        <tissue evidence="2">Stem</tissue>
    </source>
</reference>